<evidence type="ECO:0000256" key="11">
    <source>
        <dbReference type="ARBA" id="ARBA00066937"/>
    </source>
</evidence>
<evidence type="ECO:0000256" key="7">
    <source>
        <dbReference type="ARBA" id="ARBA00023242"/>
    </source>
</evidence>
<keyword evidence="5" id="KW-0378">Hydrolase</keyword>
<dbReference type="InterPro" id="IPR019138">
    <property type="entry name" value="De-etiolated_protein_1_Det1"/>
</dbReference>
<feature type="compositionally biased region" description="Basic and acidic residues" evidence="16">
    <location>
        <begin position="1159"/>
        <end position="1170"/>
    </location>
</feature>
<protein>
    <recommendedName>
        <fullName evidence="12">tRNA (guanine(10)-N(2))-methyltransferase TRMT11</fullName>
        <ecNumber evidence="11">2.1.1.214</ecNumber>
    </recommendedName>
    <alternativeName>
        <fullName evidence="13">tRNA methyltransferase 11 homolog</fullName>
    </alternativeName>
</protein>
<keyword evidence="4" id="KW-0479">Metal-binding</keyword>
<dbReference type="SUPFAM" id="SSF54897">
    <property type="entry name" value="Protease propeptides/inhibitors"/>
    <property type="match status" value="1"/>
</dbReference>
<feature type="domain" description="Peptidase M14" evidence="17">
    <location>
        <begin position="82"/>
        <end position="448"/>
    </location>
</feature>
<feature type="non-terminal residue" evidence="18">
    <location>
        <position position="1662"/>
    </location>
</feature>
<comment type="similarity">
    <text evidence="2 15">Belongs to the peptidase M14 family.</text>
</comment>
<dbReference type="Pfam" id="PF09737">
    <property type="entry name" value="Det1"/>
    <property type="match status" value="1"/>
</dbReference>
<dbReference type="Pfam" id="PF02244">
    <property type="entry name" value="Propep_M14"/>
    <property type="match status" value="1"/>
</dbReference>
<comment type="subcellular location">
    <subcellularLocation>
        <location evidence="1">Nucleus</location>
    </subcellularLocation>
</comment>
<evidence type="ECO:0000256" key="14">
    <source>
        <dbReference type="PROSITE-ProRule" id="PRU00959"/>
    </source>
</evidence>
<dbReference type="GO" id="GO:0016567">
    <property type="term" value="P:protein ubiquitination"/>
    <property type="evidence" value="ECO:0007669"/>
    <property type="project" value="TreeGrafter"/>
</dbReference>
<feature type="region of interest" description="Disordered" evidence="16">
    <location>
        <begin position="1408"/>
        <end position="1427"/>
    </location>
</feature>
<evidence type="ECO:0000313" key="18">
    <source>
        <dbReference type="EMBL" id="CAD7283183.1"/>
    </source>
</evidence>
<evidence type="ECO:0000256" key="3">
    <source>
        <dbReference type="ARBA" id="ARBA00007002"/>
    </source>
</evidence>
<evidence type="ECO:0000256" key="9">
    <source>
        <dbReference type="ARBA" id="ARBA00056270"/>
    </source>
</evidence>
<dbReference type="InterPro" id="IPR002052">
    <property type="entry name" value="DNA_methylase_N6_adenine_CS"/>
</dbReference>
<keyword evidence="14" id="KW-0949">S-adenosyl-L-methionine</keyword>
<keyword evidence="7" id="KW-0539">Nucleus</keyword>
<dbReference type="GO" id="GO:1990756">
    <property type="term" value="F:ubiquitin-like ligase-substrate adaptor activity"/>
    <property type="evidence" value="ECO:0007669"/>
    <property type="project" value="TreeGrafter"/>
</dbReference>
<evidence type="ECO:0000256" key="15">
    <source>
        <dbReference type="PROSITE-ProRule" id="PRU01379"/>
    </source>
</evidence>
<keyword evidence="14" id="KW-0819">tRNA processing</keyword>
<dbReference type="InterPro" id="IPR000241">
    <property type="entry name" value="RlmKL-like_Mtase"/>
</dbReference>
<comment type="similarity">
    <text evidence="3">Belongs to the ISY1 family.</text>
</comment>
<dbReference type="GO" id="GO:0032436">
    <property type="term" value="P:positive regulation of proteasomal ubiquitin-dependent protein catabolic process"/>
    <property type="evidence" value="ECO:0007669"/>
    <property type="project" value="TreeGrafter"/>
</dbReference>
<dbReference type="GO" id="GO:0004181">
    <property type="term" value="F:metallocarboxypeptidase activity"/>
    <property type="evidence" value="ECO:0007669"/>
    <property type="project" value="InterPro"/>
</dbReference>
<evidence type="ECO:0000256" key="5">
    <source>
        <dbReference type="ARBA" id="ARBA00022801"/>
    </source>
</evidence>
<dbReference type="GO" id="GO:0160102">
    <property type="term" value="F:tRNA (guanine(10)-N2)-methyltransferase activity"/>
    <property type="evidence" value="ECO:0007669"/>
    <property type="project" value="UniProtKB-EC"/>
</dbReference>
<gene>
    <name evidence="18" type="ORF">NMOB1V02_LOCUS10801</name>
</gene>
<dbReference type="SUPFAM" id="SSF53187">
    <property type="entry name" value="Zn-dependent exopeptidases"/>
    <property type="match status" value="1"/>
</dbReference>
<keyword evidence="6" id="KW-0862">Zinc</keyword>
<dbReference type="Pfam" id="PF00246">
    <property type="entry name" value="Peptidase_M14"/>
    <property type="match status" value="1"/>
</dbReference>
<dbReference type="EMBL" id="CAJPEX010004976">
    <property type="protein sequence ID" value="CAG0923335.1"/>
    <property type="molecule type" value="Genomic_DNA"/>
</dbReference>
<dbReference type="GO" id="GO:0008270">
    <property type="term" value="F:zinc ion binding"/>
    <property type="evidence" value="ECO:0007669"/>
    <property type="project" value="InterPro"/>
</dbReference>
<dbReference type="Gene3D" id="3.30.70.340">
    <property type="entry name" value="Metallocarboxypeptidase-like"/>
    <property type="match status" value="1"/>
</dbReference>
<dbReference type="PRINTS" id="PR00507">
    <property type="entry name" value="N12N6MTFRASE"/>
</dbReference>
<dbReference type="GO" id="GO:0006508">
    <property type="term" value="P:proteolysis"/>
    <property type="evidence" value="ECO:0007669"/>
    <property type="project" value="InterPro"/>
</dbReference>
<dbReference type="PANTHER" id="PTHR13374">
    <property type="entry name" value="DET1 HOMOLOG DE-ETIOLATED-1 HOMOLOG"/>
    <property type="match status" value="1"/>
</dbReference>
<organism evidence="18">
    <name type="scientific">Notodromas monacha</name>
    <dbReference type="NCBI Taxonomy" id="399045"/>
    <lineage>
        <taxon>Eukaryota</taxon>
        <taxon>Metazoa</taxon>
        <taxon>Ecdysozoa</taxon>
        <taxon>Arthropoda</taxon>
        <taxon>Crustacea</taxon>
        <taxon>Oligostraca</taxon>
        <taxon>Ostracoda</taxon>
        <taxon>Podocopa</taxon>
        <taxon>Podocopida</taxon>
        <taxon>Cypridocopina</taxon>
        <taxon>Cypridoidea</taxon>
        <taxon>Cyprididae</taxon>
        <taxon>Notodromas</taxon>
    </lineage>
</organism>
<evidence type="ECO:0000256" key="12">
    <source>
        <dbReference type="ARBA" id="ARBA00067484"/>
    </source>
</evidence>
<dbReference type="GO" id="GO:0005634">
    <property type="term" value="C:nucleus"/>
    <property type="evidence" value="ECO:0007669"/>
    <property type="project" value="UniProtKB-SubCell"/>
</dbReference>
<dbReference type="PROSITE" id="PS51627">
    <property type="entry name" value="SAM_MT_TRM11"/>
    <property type="match status" value="1"/>
</dbReference>
<dbReference type="InterPro" id="IPR029012">
    <property type="entry name" value="Helix_hairpin_bin_sf"/>
</dbReference>
<dbReference type="EC" id="2.1.1.214" evidence="11"/>
<dbReference type="PROSITE" id="PS00092">
    <property type="entry name" value="N6_MTASE"/>
    <property type="match status" value="1"/>
</dbReference>
<keyword evidence="19" id="KW-1185">Reference proteome</keyword>
<accession>A0A7R9GJZ7</accession>
<dbReference type="InterPro" id="IPR016691">
    <property type="entry name" value="TRMT11"/>
</dbReference>
<evidence type="ECO:0000256" key="2">
    <source>
        <dbReference type="ARBA" id="ARBA00005988"/>
    </source>
</evidence>
<dbReference type="OrthoDB" id="18339at2759"/>
<comment type="subunit">
    <text evidence="10">Part of the heterodimeric TRMT11-TRM112 methyltransferase complex; this complex forms an active tRNA methyltransferase, where TRMT112 acts as an activator of the catalytic subunit TRMT11.</text>
</comment>
<evidence type="ECO:0000256" key="8">
    <source>
        <dbReference type="ARBA" id="ARBA00050985"/>
    </source>
</evidence>
<dbReference type="Gene3D" id="3.40.630.10">
    <property type="entry name" value="Zn peptidases"/>
    <property type="match status" value="1"/>
</dbReference>
<keyword evidence="14" id="KW-0489">Methyltransferase</keyword>
<dbReference type="Gene3D" id="1.10.287.660">
    <property type="entry name" value="Helix hairpin bin"/>
    <property type="match status" value="1"/>
</dbReference>
<dbReference type="Pfam" id="PF01170">
    <property type="entry name" value="UPF0020"/>
    <property type="match status" value="1"/>
</dbReference>
<dbReference type="GO" id="GO:0043527">
    <property type="term" value="C:tRNA methyltransferase complex"/>
    <property type="evidence" value="ECO:0007669"/>
    <property type="project" value="UniProtKB-ARBA"/>
</dbReference>
<comment type="catalytic activity">
    <reaction evidence="8">
        <text>guanosine(10) in tRNA + S-adenosyl-L-methionine = N(2)-methylguanosine(10) in tRNA + S-adenosyl-L-homocysteine + H(+)</text>
        <dbReference type="Rhea" id="RHEA:43128"/>
        <dbReference type="Rhea" id="RHEA-COMP:10355"/>
        <dbReference type="Rhea" id="RHEA-COMP:10357"/>
        <dbReference type="ChEBI" id="CHEBI:15378"/>
        <dbReference type="ChEBI" id="CHEBI:57856"/>
        <dbReference type="ChEBI" id="CHEBI:59789"/>
        <dbReference type="ChEBI" id="CHEBI:74269"/>
        <dbReference type="ChEBI" id="CHEBI:74481"/>
        <dbReference type="EC" id="2.1.1.214"/>
    </reaction>
    <physiologicalReaction direction="left-to-right" evidence="8">
        <dbReference type="Rhea" id="RHEA:43129"/>
    </physiologicalReaction>
</comment>
<dbReference type="Proteomes" id="UP000678499">
    <property type="component" value="Unassembled WGS sequence"/>
</dbReference>
<dbReference type="InterPro" id="IPR000834">
    <property type="entry name" value="Peptidase_M14"/>
</dbReference>
<dbReference type="EMBL" id="OA887013">
    <property type="protein sequence ID" value="CAD7283183.1"/>
    <property type="molecule type" value="Genomic_DNA"/>
</dbReference>
<dbReference type="InterPro" id="IPR003146">
    <property type="entry name" value="M14A_act_pep"/>
</dbReference>
<dbReference type="SMART" id="SM00631">
    <property type="entry name" value="Zn_pept"/>
    <property type="match status" value="1"/>
</dbReference>
<dbReference type="GO" id="GO:0000350">
    <property type="term" value="P:generation of catalytic spliceosome for second transesterification step"/>
    <property type="evidence" value="ECO:0007669"/>
    <property type="project" value="InterPro"/>
</dbReference>
<keyword evidence="14" id="KW-0694">RNA-binding</keyword>
<dbReference type="GO" id="GO:0032259">
    <property type="term" value="P:methylation"/>
    <property type="evidence" value="ECO:0007669"/>
    <property type="project" value="UniProtKB-UniRule"/>
</dbReference>
<dbReference type="PROSITE" id="PS52035">
    <property type="entry name" value="PEPTIDASE_M14"/>
    <property type="match status" value="1"/>
</dbReference>
<dbReference type="GO" id="GO:0000049">
    <property type="term" value="F:tRNA binding"/>
    <property type="evidence" value="ECO:0007669"/>
    <property type="project" value="UniProtKB-UniRule"/>
</dbReference>
<dbReference type="SUPFAM" id="SSF140102">
    <property type="entry name" value="ISY1 domain-like"/>
    <property type="match status" value="1"/>
</dbReference>
<dbReference type="InterPro" id="IPR029063">
    <property type="entry name" value="SAM-dependent_MTases_sf"/>
</dbReference>
<dbReference type="GO" id="GO:0031625">
    <property type="term" value="F:ubiquitin protein ligase binding"/>
    <property type="evidence" value="ECO:0007669"/>
    <property type="project" value="TreeGrafter"/>
</dbReference>
<sequence>FSPSAQLDLLFYLIHSTCQSTKKLSSVTFSFLAVSFAFRDARENGTNDSGIVSSRVSTRIHYDGYKVVRSVALTPNQLLGLWDLTWETDFDFWSFPTSMFLPVDIVVAPENYERLRTELKQRTTVSQTSRPTYVYYTFPGKRTHAREWITVSTVMYFVEELAKLSLTDTLRANFDWHIVPVVNPDGYEYTHITDRFWRKNRAPITGVRVRRSVETGKYQVTTPEDSDPQFAKNWESQLNHGTNFRVNRSNGHDFQSTSESSKLKTTKSIFDGQGEQEVTKFCVGTDLNRNWGYYWGKIGVDWNPCSYTFPGRSAFSEKETQAMRDALEPVAKRTQLYISYHSYGEMILLPWGYSYLVPGNFQDMKDKARIYSGKMKTNYKVGSGTWILYPAAGVTMDWAKSKGIQYVFTFELSPGRFMSVPGFAIPSTEITRVGSENWDGLKALAEELTRTNHSECAVKKEMNWGYEIKARTIPPQNVLQKLRFREIHWSARRRSISNLATEFYKSVYPNFSVVNVAKPPTFLRKFSLDGRYMIGYAVEGNYLEIYRYNGPCAAADFMARSHFCNDPQGTEESILLDALDERRRVFSLYFTLKHRIHIGDADYQLSRECCLFTPNNKYVIVASFCTLVDRNPFMFDMYRSNESPTNLVPLENIFIDMVELETGMITDRITFIADKIMLVNNGGLHIFDDTFSVLSLQQQVVHIFKITDHGSFVPVRKIGRFCFDDDELLIGSVLPREDRYPFEEKCFGALKQRILAHLFLQAKTREEKRNFARDFDLYASLRMWKVQLLDANHLLIKYASESIVTIRRADGPPHAPNTYPIFFVIYEMTQAKVLGVYENSSPELLSLFEQYSDFFYCTHLVASPNTSVAARKIHQRCKQTMTSAKYGGSSEATKRLLSLLPIGAQSHLITPYLDVDLFSYDEKYISQLDRPKAIPDSPVRFYGRDSQLLKFKIHTGLPRGTHSAQFSTSRRPVAFLFHPYDPFAVSVQRTNVDYVPFLLIDTGNREALLQVMSRSMLVKFCLELWADAPSLDVLKKDLLSEKMTDYFAPYEHKSFRMVVDSYGKAMLNRDKLAKIDIANGQRKKLWSFNLKERIYIGNTSMECTSAFIMSNLAKVRDGDVVFDPFVGTASILISAAQFGASVVGADMDFLTLHAQSKPTRAEKSRDLNKSERRRRQRGENESILANFQQYGLTSKFMDVVLADANQSPWRSDLKFDAILTDPPYGIREGTKKIGPRKRDVEMTEEQIKRYIPTRIPYELSNIYSDLIDRSAHQLVVGGRLVFWIPVILDSYSEDMVPKHPCFNLIASCEQVLTGHSGRRLIVMEKVREPVGNEKATVPEMEDFAKRYFAGKVKLYVKYFGLLKSVGVEPEQWLEMRKRRLNSGQPLLAGEQRNWVKTRTREDLTLPQWSATSKKQKNGVCKSSERSQKRFRKSRTKYPLLDLISIIPAAGLGEFKIRDLNDEINKLLREKRHWEIRIVELGGPNYRRFGPRMLDHEGREVPGNRGYKYFGAARDLPGVRELFEQEPPPPPRKTRADLMKEVDADYYGYRDDDDGVLVPLEREAEMKAVQAVMEEWKAKGVEVRDKLEFDPEREMDIGEGRTIVHVLVPTQKDIELGLLNRRKRELLAEYVDDDLDDDDGGGGDDQEEAGEKTIVSDANMEEA</sequence>
<evidence type="ECO:0000256" key="16">
    <source>
        <dbReference type="SAM" id="MobiDB-lite"/>
    </source>
</evidence>
<keyword evidence="14" id="KW-0820">tRNA-binding</keyword>
<feature type="compositionally biased region" description="Acidic residues" evidence="16">
    <location>
        <begin position="1630"/>
        <end position="1647"/>
    </location>
</feature>
<name>A0A7R9GJZ7_9CRUS</name>
<keyword evidence="14" id="KW-0808">Transferase</keyword>
<dbReference type="Gene3D" id="3.40.50.150">
    <property type="entry name" value="Vaccinia Virus protein VP39"/>
    <property type="match status" value="1"/>
</dbReference>
<evidence type="ECO:0000256" key="1">
    <source>
        <dbReference type="ARBA" id="ARBA00004123"/>
    </source>
</evidence>
<comment type="similarity">
    <text evidence="14">Belongs to the class I-like SAM-binding methyltransferase superfamily. TRM11 methyltransferase family.</text>
</comment>
<dbReference type="InterPro" id="IPR009360">
    <property type="entry name" value="Isy1"/>
</dbReference>
<feature type="region of interest" description="Disordered" evidence="16">
    <location>
        <begin position="1630"/>
        <end position="1662"/>
    </location>
</feature>
<evidence type="ECO:0000256" key="13">
    <source>
        <dbReference type="ARBA" id="ARBA00075308"/>
    </source>
</evidence>
<dbReference type="GO" id="GO:0008033">
    <property type="term" value="P:tRNA processing"/>
    <property type="evidence" value="ECO:0007669"/>
    <property type="project" value="UniProtKB-UniRule"/>
</dbReference>
<evidence type="ECO:0000259" key="17">
    <source>
        <dbReference type="PROSITE" id="PS52035"/>
    </source>
</evidence>
<comment type="function">
    <text evidence="9">Catalytic subunit of the TRMT11-TRM112 methyltransferase complex, that specifically mediates the S-adenosyl-L-methionine-dependent N(2)-methylation of guanosine nucleotide at position 10 (m2G10) in tRNAs. This is one of the major tRNA (guanine-N(2))-methyltransferases.</text>
</comment>
<dbReference type="SUPFAM" id="SSF53335">
    <property type="entry name" value="S-adenosyl-L-methionine-dependent methyltransferases"/>
    <property type="match status" value="1"/>
</dbReference>
<dbReference type="InterPro" id="IPR036990">
    <property type="entry name" value="M14A-like_propep"/>
</dbReference>
<dbReference type="PANTHER" id="PTHR13374:SF3">
    <property type="entry name" value="DET1 HOMOLOG"/>
    <property type="match status" value="1"/>
</dbReference>
<feature type="region of interest" description="Disordered" evidence="16">
    <location>
        <begin position="1156"/>
        <end position="1178"/>
    </location>
</feature>
<evidence type="ECO:0000256" key="6">
    <source>
        <dbReference type="ARBA" id="ARBA00022833"/>
    </source>
</evidence>
<evidence type="ECO:0000256" key="4">
    <source>
        <dbReference type="ARBA" id="ARBA00022723"/>
    </source>
</evidence>
<dbReference type="InterPro" id="IPR037200">
    <property type="entry name" value="Isy1_sf"/>
</dbReference>
<evidence type="ECO:0000256" key="10">
    <source>
        <dbReference type="ARBA" id="ARBA00065434"/>
    </source>
</evidence>
<evidence type="ECO:0000313" key="19">
    <source>
        <dbReference type="Proteomes" id="UP000678499"/>
    </source>
</evidence>
<reference evidence="18" key="1">
    <citation type="submission" date="2020-11" db="EMBL/GenBank/DDBJ databases">
        <authorList>
            <person name="Tran Van P."/>
        </authorList>
    </citation>
    <scope>NUCLEOTIDE SEQUENCE</scope>
</reference>
<dbReference type="GO" id="GO:0031461">
    <property type="term" value="C:cullin-RING ubiquitin ligase complex"/>
    <property type="evidence" value="ECO:0007669"/>
    <property type="project" value="TreeGrafter"/>
</dbReference>
<dbReference type="Pfam" id="PF06246">
    <property type="entry name" value="Isy1"/>
    <property type="match status" value="1"/>
</dbReference>
<proteinExistence type="inferred from homology"/>
<feature type="active site" description="Proton donor/acceptor" evidence="15">
    <location>
        <position position="411"/>
    </location>
</feature>